<dbReference type="InterPro" id="IPR002347">
    <property type="entry name" value="SDR_fam"/>
</dbReference>
<dbReference type="Proteomes" id="UP000885759">
    <property type="component" value="Unassembled WGS sequence"/>
</dbReference>
<dbReference type="SUPFAM" id="SSF51735">
    <property type="entry name" value="NAD(P)-binding Rossmann-fold domains"/>
    <property type="match status" value="1"/>
</dbReference>
<dbReference type="AlphaFoldDB" id="A0A7C4V500"/>
<evidence type="ECO:0000256" key="1">
    <source>
        <dbReference type="ARBA" id="ARBA00006484"/>
    </source>
</evidence>
<dbReference type="GO" id="GO:0016491">
    <property type="term" value="F:oxidoreductase activity"/>
    <property type="evidence" value="ECO:0007669"/>
    <property type="project" value="UniProtKB-KW"/>
</dbReference>
<evidence type="ECO:0000256" key="2">
    <source>
        <dbReference type="ARBA" id="ARBA00023002"/>
    </source>
</evidence>
<name>A0A7C4V500_9DEIN</name>
<comment type="similarity">
    <text evidence="1">Belongs to the short-chain dehydrogenases/reductases (SDR) family.</text>
</comment>
<dbReference type="PANTHER" id="PTHR43639">
    <property type="entry name" value="OXIDOREDUCTASE, SHORT-CHAIN DEHYDROGENASE/REDUCTASE FAMILY (AFU_ORTHOLOGUE AFUA_5G02870)"/>
    <property type="match status" value="1"/>
</dbReference>
<organism evidence="3">
    <name type="scientific">Oceanithermus profundus</name>
    <dbReference type="NCBI Taxonomy" id="187137"/>
    <lineage>
        <taxon>Bacteria</taxon>
        <taxon>Thermotogati</taxon>
        <taxon>Deinococcota</taxon>
        <taxon>Deinococci</taxon>
        <taxon>Thermales</taxon>
        <taxon>Thermaceae</taxon>
        <taxon>Oceanithermus</taxon>
    </lineage>
</organism>
<dbReference type="PANTHER" id="PTHR43639:SF1">
    <property type="entry name" value="SHORT-CHAIN DEHYDROGENASE_REDUCTASE FAMILY PROTEIN"/>
    <property type="match status" value="1"/>
</dbReference>
<gene>
    <name evidence="3" type="primary">tmpR</name>
    <name evidence="3" type="ORF">ENK37_02980</name>
</gene>
<evidence type="ECO:0000313" key="3">
    <source>
        <dbReference type="EMBL" id="HGY09007.1"/>
    </source>
</evidence>
<reference evidence="3" key="1">
    <citation type="journal article" date="2020" name="mSystems">
        <title>Genome- and Community-Level Interaction Insights into Carbon Utilization and Element Cycling Functions of Hydrothermarchaeota in Hydrothermal Sediment.</title>
        <authorList>
            <person name="Zhou Z."/>
            <person name="Liu Y."/>
            <person name="Xu W."/>
            <person name="Pan J."/>
            <person name="Luo Z.H."/>
            <person name="Li M."/>
        </authorList>
    </citation>
    <scope>NUCLEOTIDE SEQUENCE [LARGE SCALE GENOMIC DNA]</scope>
    <source>
        <strain evidence="3">HyVt-570</strain>
    </source>
</reference>
<dbReference type="EMBL" id="DRPZ01000079">
    <property type="protein sequence ID" value="HGY09007.1"/>
    <property type="molecule type" value="Genomic_DNA"/>
</dbReference>
<sequence>MARAALVTGAARGIGRAIALGLAERGFDVAVHYRSSREDAQRTAREVRRRGRRSLLVQADLTDAEAAAGAVARAAQGLGGLAVLVHNVGDYLYKPIEEVTPAEWSGILDSNLSSAVYVAQAALPHLLAGGWGRIVFMGYAGAGQTVAKPHITPYFVAKTGVLLYAKALAARLAVYGVTVNVVAPGVAETSVTQPLREIPMGRAAYIEELVDAVGYFVGTSADYVTGQVLEVAGGWNL</sequence>
<dbReference type="PRINTS" id="PR00081">
    <property type="entry name" value="GDHRDH"/>
</dbReference>
<comment type="caution">
    <text evidence="3">The sequence shown here is derived from an EMBL/GenBank/DDBJ whole genome shotgun (WGS) entry which is preliminary data.</text>
</comment>
<keyword evidence="2" id="KW-0560">Oxidoreductase</keyword>
<protein>
    <submittedName>
        <fullName evidence="3">Bifunctional dihydropteridine reductase/dihydrofolate reductase TmpR</fullName>
    </submittedName>
</protein>
<dbReference type="Pfam" id="PF13561">
    <property type="entry name" value="adh_short_C2"/>
    <property type="match status" value="1"/>
</dbReference>
<dbReference type="NCBIfam" id="NF012208">
    <property type="entry name" value="SDR_dihy_bifunc"/>
    <property type="match status" value="1"/>
</dbReference>
<dbReference type="CDD" id="cd05233">
    <property type="entry name" value="SDR_c"/>
    <property type="match status" value="1"/>
</dbReference>
<proteinExistence type="inferred from homology"/>
<accession>A0A7C4V500</accession>
<dbReference type="Gene3D" id="3.40.50.720">
    <property type="entry name" value="NAD(P)-binding Rossmann-like Domain"/>
    <property type="match status" value="1"/>
</dbReference>
<dbReference type="InterPro" id="IPR036291">
    <property type="entry name" value="NAD(P)-bd_dom_sf"/>
</dbReference>